<dbReference type="Proteomes" id="UP000325313">
    <property type="component" value="Unassembled WGS sequence"/>
</dbReference>
<evidence type="ECO:0000256" key="1">
    <source>
        <dbReference type="SAM" id="Phobius"/>
    </source>
</evidence>
<feature type="transmembrane region" description="Helical" evidence="1">
    <location>
        <begin position="12"/>
        <end position="33"/>
    </location>
</feature>
<gene>
    <name evidence="2" type="ORF">PGTUg99_034779</name>
</gene>
<name>A0A5B0RBU0_PUCGR</name>
<accession>A0A5B0RBU0</accession>
<comment type="caution">
    <text evidence="2">The sequence shown here is derived from an EMBL/GenBank/DDBJ whole genome shotgun (WGS) entry which is preliminary data.</text>
</comment>
<dbReference type="EMBL" id="VDEP01000236">
    <property type="protein sequence ID" value="KAA1122234.1"/>
    <property type="molecule type" value="Genomic_DNA"/>
</dbReference>
<reference evidence="2 3" key="1">
    <citation type="submission" date="2019-05" db="EMBL/GenBank/DDBJ databases">
        <title>Emergence of the Ug99 lineage of the wheat stem rust pathogen through somatic hybridization.</title>
        <authorList>
            <person name="Li F."/>
            <person name="Upadhyaya N.M."/>
            <person name="Sperschneider J."/>
            <person name="Matny O."/>
            <person name="Nguyen-Phuc H."/>
            <person name="Mago R."/>
            <person name="Raley C."/>
            <person name="Miller M.E."/>
            <person name="Silverstein K.A.T."/>
            <person name="Henningsen E."/>
            <person name="Hirsch C.D."/>
            <person name="Visser B."/>
            <person name="Pretorius Z.A."/>
            <person name="Steffenson B.J."/>
            <person name="Schwessinger B."/>
            <person name="Dodds P.N."/>
            <person name="Figueroa M."/>
        </authorList>
    </citation>
    <scope>NUCLEOTIDE SEQUENCE [LARGE SCALE GENOMIC DNA]</scope>
    <source>
        <strain evidence="2 3">Ug99</strain>
    </source>
</reference>
<keyword evidence="1" id="KW-0472">Membrane</keyword>
<sequence length="78" mass="8774">MSSDGQNWIDRIGPGSLFIVYAVISLICLSPMFPFSKGHDEGWEDPGAVQRTVQWIRIQRLTNILPGRSFRIKREGAG</sequence>
<proteinExistence type="predicted"/>
<organism evidence="2 3">
    <name type="scientific">Puccinia graminis f. sp. tritici</name>
    <dbReference type="NCBI Taxonomy" id="56615"/>
    <lineage>
        <taxon>Eukaryota</taxon>
        <taxon>Fungi</taxon>
        <taxon>Dikarya</taxon>
        <taxon>Basidiomycota</taxon>
        <taxon>Pucciniomycotina</taxon>
        <taxon>Pucciniomycetes</taxon>
        <taxon>Pucciniales</taxon>
        <taxon>Pucciniaceae</taxon>
        <taxon>Puccinia</taxon>
    </lineage>
</organism>
<dbReference type="AlphaFoldDB" id="A0A5B0RBU0"/>
<evidence type="ECO:0000313" key="2">
    <source>
        <dbReference type="EMBL" id="KAA1122234.1"/>
    </source>
</evidence>
<keyword evidence="1" id="KW-1133">Transmembrane helix</keyword>
<protein>
    <submittedName>
        <fullName evidence="2">Uncharacterized protein</fullName>
    </submittedName>
</protein>
<evidence type="ECO:0000313" key="3">
    <source>
        <dbReference type="Proteomes" id="UP000325313"/>
    </source>
</evidence>
<keyword evidence="1" id="KW-0812">Transmembrane</keyword>